<evidence type="ECO:0000256" key="5">
    <source>
        <dbReference type="ARBA" id="ARBA00022692"/>
    </source>
</evidence>
<feature type="transmembrane region" description="Helical" evidence="10">
    <location>
        <begin position="405"/>
        <end position="427"/>
    </location>
</feature>
<dbReference type="PANTHER" id="PTHR22760:SF4">
    <property type="entry name" value="GPI MANNOSYLTRANSFERASE 3"/>
    <property type="match status" value="1"/>
</dbReference>
<evidence type="ECO:0000313" key="13">
    <source>
        <dbReference type="Proteomes" id="UP001648503"/>
    </source>
</evidence>
<keyword evidence="8 10" id="KW-0472">Membrane</keyword>
<dbReference type="Proteomes" id="UP001648503">
    <property type="component" value="Unassembled WGS sequence"/>
</dbReference>
<protein>
    <recommendedName>
        <fullName evidence="10">Mannosyltransferase</fullName>
        <ecNumber evidence="10">2.4.1.-</ecNumber>
    </recommendedName>
</protein>
<feature type="transmembrane region" description="Helical" evidence="10">
    <location>
        <begin position="349"/>
        <end position="370"/>
    </location>
</feature>
<evidence type="ECO:0000256" key="11">
    <source>
        <dbReference type="SAM" id="MobiDB-lite"/>
    </source>
</evidence>
<organism evidence="12 13">
    <name type="scientific">Batrachochytrium salamandrivorans</name>
    <dbReference type="NCBI Taxonomy" id="1357716"/>
    <lineage>
        <taxon>Eukaryota</taxon>
        <taxon>Fungi</taxon>
        <taxon>Fungi incertae sedis</taxon>
        <taxon>Chytridiomycota</taxon>
        <taxon>Chytridiomycota incertae sedis</taxon>
        <taxon>Chytridiomycetes</taxon>
        <taxon>Rhizophydiales</taxon>
        <taxon>Rhizophydiales incertae sedis</taxon>
        <taxon>Batrachochytrium</taxon>
    </lineage>
</organism>
<evidence type="ECO:0000256" key="1">
    <source>
        <dbReference type="ARBA" id="ARBA00004477"/>
    </source>
</evidence>
<evidence type="ECO:0000256" key="10">
    <source>
        <dbReference type="RuleBase" id="RU363075"/>
    </source>
</evidence>
<dbReference type="EMBL" id="JAFCIX010000332">
    <property type="protein sequence ID" value="KAH6594522.1"/>
    <property type="molecule type" value="Genomic_DNA"/>
</dbReference>
<keyword evidence="4" id="KW-0808">Transferase</keyword>
<gene>
    <name evidence="12" type="ORF">BASA50_006471</name>
</gene>
<name>A0ABQ8F9K6_9FUNG</name>
<accession>A0ABQ8F9K6</accession>
<evidence type="ECO:0000256" key="4">
    <source>
        <dbReference type="ARBA" id="ARBA00022679"/>
    </source>
</evidence>
<dbReference type="PANTHER" id="PTHR22760">
    <property type="entry name" value="GLYCOSYLTRANSFERASE"/>
    <property type="match status" value="1"/>
</dbReference>
<proteinExistence type="inferred from homology"/>
<dbReference type="Pfam" id="PF03901">
    <property type="entry name" value="Glyco_transf_22"/>
    <property type="match status" value="1"/>
</dbReference>
<feature type="compositionally biased region" description="Polar residues" evidence="11">
    <location>
        <begin position="158"/>
        <end position="170"/>
    </location>
</feature>
<keyword evidence="6 10" id="KW-0256">Endoplasmic reticulum</keyword>
<dbReference type="InterPro" id="IPR005599">
    <property type="entry name" value="GPI_mannosylTrfase"/>
</dbReference>
<feature type="transmembrane region" description="Helical" evidence="10">
    <location>
        <begin position="316"/>
        <end position="337"/>
    </location>
</feature>
<feature type="region of interest" description="Disordered" evidence="11">
    <location>
        <begin position="158"/>
        <end position="184"/>
    </location>
</feature>
<feature type="compositionally biased region" description="Polar residues" evidence="11">
    <location>
        <begin position="131"/>
        <end position="143"/>
    </location>
</feature>
<feature type="region of interest" description="Disordered" evidence="11">
    <location>
        <begin position="94"/>
        <end position="143"/>
    </location>
</feature>
<evidence type="ECO:0000256" key="8">
    <source>
        <dbReference type="ARBA" id="ARBA00023136"/>
    </source>
</evidence>
<comment type="caution">
    <text evidence="12">The sequence shown here is derived from an EMBL/GenBank/DDBJ whole genome shotgun (WGS) entry which is preliminary data.</text>
</comment>
<feature type="compositionally biased region" description="Polar residues" evidence="11">
    <location>
        <begin position="94"/>
        <end position="111"/>
    </location>
</feature>
<keyword evidence="3 10" id="KW-0328">Glycosyltransferase</keyword>
<comment type="function">
    <text evidence="9">Mannosyltransferase involved in glycosylphosphatidylinositol-anchor biosynthesis. Transfers the third mannose to Man2-GlcN-acyl-PI during GPI precursor assembly.</text>
</comment>
<evidence type="ECO:0000313" key="12">
    <source>
        <dbReference type="EMBL" id="KAH6594522.1"/>
    </source>
</evidence>
<feature type="region of interest" description="Disordered" evidence="11">
    <location>
        <begin position="1"/>
        <end position="48"/>
    </location>
</feature>
<keyword evidence="5 10" id="KW-0812">Transmembrane</keyword>
<comment type="subcellular location">
    <subcellularLocation>
        <location evidence="1 10">Endoplasmic reticulum membrane</location>
        <topology evidence="1 10">Multi-pass membrane protein</topology>
    </subcellularLocation>
</comment>
<keyword evidence="7 10" id="KW-1133">Transmembrane helix</keyword>
<feature type="compositionally biased region" description="Low complexity" evidence="11">
    <location>
        <begin position="112"/>
        <end position="130"/>
    </location>
</feature>
<reference evidence="12 13" key="1">
    <citation type="submission" date="2021-02" db="EMBL/GenBank/DDBJ databases">
        <title>Variation within the Batrachochytrium salamandrivorans European outbreak.</title>
        <authorList>
            <person name="Kelly M."/>
            <person name="Pasmans F."/>
            <person name="Shea T.P."/>
            <person name="Munoz J.F."/>
            <person name="Carranza S."/>
            <person name="Cuomo C.A."/>
            <person name="Martel A."/>
        </authorList>
    </citation>
    <scope>NUCLEOTIDE SEQUENCE [LARGE SCALE GENOMIC DNA]</scope>
    <source>
        <strain evidence="12 13">AMFP18/2</strain>
    </source>
</reference>
<evidence type="ECO:0000256" key="7">
    <source>
        <dbReference type="ARBA" id="ARBA00022989"/>
    </source>
</evidence>
<evidence type="ECO:0000256" key="2">
    <source>
        <dbReference type="ARBA" id="ARBA00006065"/>
    </source>
</evidence>
<keyword evidence="13" id="KW-1185">Reference proteome</keyword>
<comment type="similarity">
    <text evidence="2">Belongs to the glycosyltransferase 22 family. PIGB subfamily.</text>
</comment>
<evidence type="ECO:0000256" key="9">
    <source>
        <dbReference type="ARBA" id="ARBA00024708"/>
    </source>
</evidence>
<feature type="transmembrane region" description="Helical" evidence="10">
    <location>
        <begin position="525"/>
        <end position="544"/>
    </location>
</feature>
<evidence type="ECO:0000256" key="3">
    <source>
        <dbReference type="ARBA" id="ARBA00022676"/>
    </source>
</evidence>
<sequence length="760" mass="85995">MIGAGHVVQQQRMPDGASGSDYENDFSNDNDNDGDGGGGSSNSNGVTARMGSTDLRRRLLRSLLDSQAAPVSTAAGREYLRRHALLLRTVAAASNSNSHRPESTLSNRSLPQQQTSSQTSSQASSQTDTSHIASGTSVTTNPWFTLSDEPLDHEITHVSEQQISTASSSRAPDPTPSPQPEHPKHSMFPFKLSTMLQIFGWLLVFRINNSLVVRTYFDPDEFWQSLEVLAPRIFQGVLAAISDFFTFLLAYRLFGVNTALWTLASVAMSWFNYYCLVRTYSNSLEACITSIALYFWPWSSAASSEGRLRRRGLRISLFFAALACVVRPTSAIVWIYLGMSLLLRRYIRAYAVIQDVAITMVFAILFSVLIDYQFYHTWTFIPYDFLKVNVVENISLFYGRHPFHWYFTQGLPVVLLTLLPATIWGVLHTRCASERECFWMCAWTVCCLSLQGHKEFRFLLPIISPLLVYAGHGIRVIEANDLISEFDTAPVLAPALAPTPTPASTANTNPPQALGRHRPSRHRKWLWPILVLIGSTHFLAAIYLSRTHQKGVIQVMDWLRTEVRENRALDILFLMPCHSTPFYSYIHRNIPMRFVTCEPPLGISDPKGYLDETDILYNNPLHFFQTYFEDQIGNKTLDWAVDKPNNDFTHVLDPQTRPNLNSLPWTRPLPSTIPTLSSSRGPGDALYIDVPGQPYQILQYHWADYIVMFDNPKLGATLSYILQDSEYKTCARFFNSHFHDDSKRNGDVVVMCRQRKQSPT</sequence>
<dbReference type="EC" id="2.4.1.-" evidence="10"/>
<feature type="transmembrane region" description="Helical" evidence="10">
    <location>
        <begin position="275"/>
        <end position="296"/>
    </location>
</feature>
<evidence type="ECO:0000256" key="6">
    <source>
        <dbReference type="ARBA" id="ARBA00022824"/>
    </source>
</evidence>
<feature type="compositionally biased region" description="Acidic residues" evidence="11">
    <location>
        <begin position="22"/>
        <end position="34"/>
    </location>
</feature>